<dbReference type="InterPro" id="IPR000999">
    <property type="entry name" value="RNase_III_dom"/>
</dbReference>
<reference evidence="6" key="2">
    <citation type="journal article" date="2021" name="Mol. Plant Pathol.">
        <title>A 20-kb lineage-specific genomic region tames virulence in pathogenic amphidiploid Verticillium longisporum.</title>
        <authorList>
            <person name="Harting R."/>
            <person name="Starke J."/>
            <person name="Kusch H."/>
            <person name="Poggeler S."/>
            <person name="Maurus I."/>
            <person name="Schluter R."/>
            <person name="Landesfeind M."/>
            <person name="Bulla I."/>
            <person name="Nowrousian M."/>
            <person name="de Jonge R."/>
            <person name="Stahlhut G."/>
            <person name="Hoff K.J."/>
            <person name="Asshauer K.P."/>
            <person name="Thurmer A."/>
            <person name="Stanke M."/>
            <person name="Daniel R."/>
            <person name="Morgenstern B."/>
            <person name="Thomma B.P.H.J."/>
            <person name="Kronstad J.W."/>
            <person name="Braus-Stromeyer S.A."/>
            <person name="Braus G.H."/>
        </authorList>
    </citation>
    <scope>NUCLEOTIDE SEQUENCE</scope>
    <source>
        <strain evidence="6">Vl32</strain>
    </source>
</reference>
<dbReference type="EMBL" id="CVQH01020273">
    <property type="protein sequence ID" value="CRK26674.1"/>
    <property type="molecule type" value="Genomic_DNA"/>
</dbReference>
<dbReference type="Pfam" id="PF00636">
    <property type="entry name" value="Ribonuclease_3"/>
    <property type="match status" value="1"/>
</dbReference>
<dbReference type="Gene3D" id="1.10.1520.10">
    <property type="entry name" value="Ribonuclease III domain"/>
    <property type="match status" value="1"/>
</dbReference>
<dbReference type="Proteomes" id="UP000044602">
    <property type="component" value="Unassembled WGS sequence"/>
</dbReference>
<keyword evidence="1" id="KW-0694">RNA-binding</keyword>
<dbReference type="Gene3D" id="3.30.160.20">
    <property type="match status" value="1"/>
</dbReference>
<organism evidence="5 7">
    <name type="scientific">Verticillium longisporum</name>
    <name type="common">Verticillium dahliae var. longisporum</name>
    <dbReference type="NCBI Taxonomy" id="100787"/>
    <lineage>
        <taxon>Eukaryota</taxon>
        <taxon>Fungi</taxon>
        <taxon>Dikarya</taxon>
        <taxon>Ascomycota</taxon>
        <taxon>Pezizomycotina</taxon>
        <taxon>Sordariomycetes</taxon>
        <taxon>Hypocreomycetidae</taxon>
        <taxon>Glomerellales</taxon>
        <taxon>Plectosphaerellaceae</taxon>
        <taxon>Verticillium</taxon>
    </lineage>
</organism>
<protein>
    <submittedName>
        <fullName evidence="6">Ribonuclease 3 like protein</fullName>
    </submittedName>
</protein>
<dbReference type="SUPFAM" id="SSF69065">
    <property type="entry name" value="RNase III domain-like"/>
    <property type="match status" value="1"/>
</dbReference>
<dbReference type="GO" id="GO:0006369">
    <property type="term" value="P:termination of RNA polymerase II transcription"/>
    <property type="evidence" value="ECO:0007669"/>
    <property type="project" value="TreeGrafter"/>
</dbReference>
<sequence length="426" mass="46692">MSKRTREEGPTHELQGRPGSSKRPHIDEPPENDIEPLDVMLAYANKLVKRIEDLRSTLQAGDSSSDIRRREKLTTKLQGTCQDILPSIKAFAGEKFASPDAAPGASKEHQSSNTHADEGTIHPPKPSTSAPACSPIPSPLILSAFATDGIASSLPPLPPIRDPKLETAVFTHYAVGPGLNYERLEWLGDAYAEVISTSLLFRTFGGFSSGKLSQLRELLICNANLGQYSAQYGLVDRVKAPEEVKASKEKWKKVPGDVFESYVAAVILSDPEHGLQRAGEWLKALFSMTIKHQILTISTKPEHRAVLEMGDQSLLPDKVLNAKVRLGQLIGAKGISLRYEDDTSGPKFDKFHKRLTVHSVNLYLDGWGEKNKWLGKGTDINKKEAGQKAAQMALDNKALIKKYSEKKQVLQAAKAAAGEDDDDQEP</sequence>
<dbReference type="PANTHER" id="PTHR11207">
    <property type="entry name" value="RIBONUCLEASE III"/>
    <property type="match status" value="1"/>
</dbReference>
<evidence type="ECO:0000313" key="6">
    <source>
        <dbReference type="EMBL" id="KAG7118114.1"/>
    </source>
</evidence>
<dbReference type="PROSITE" id="PS50142">
    <property type="entry name" value="RNASE_3_2"/>
    <property type="match status" value="1"/>
</dbReference>
<dbReference type="PANTHER" id="PTHR11207:SF0">
    <property type="entry name" value="RIBONUCLEASE 3"/>
    <property type="match status" value="1"/>
</dbReference>
<dbReference type="OrthoDB" id="2392202at2759"/>
<reference evidence="7 8" key="1">
    <citation type="submission" date="2015-05" db="EMBL/GenBank/DDBJ databases">
        <authorList>
            <person name="Fogelqvist Johan"/>
        </authorList>
    </citation>
    <scope>NUCLEOTIDE SEQUENCE [LARGE SCALE GENOMIC DNA]</scope>
    <source>
        <strain evidence="5">VL1</strain>
        <strain evidence="4">VL2</strain>
    </source>
</reference>
<dbReference type="Proteomes" id="UP000689129">
    <property type="component" value="Unassembled WGS sequence"/>
</dbReference>
<dbReference type="GO" id="GO:0034475">
    <property type="term" value="P:U4 snRNA 3'-end processing"/>
    <property type="evidence" value="ECO:0007669"/>
    <property type="project" value="TreeGrafter"/>
</dbReference>
<proteinExistence type="predicted"/>
<feature type="compositionally biased region" description="Basic and acidic residues" evidence="2">
    <location>
        <begin position="1"/>
        <end position="15"/>
    </location>
</feature>
<accession>A0A0G4LXG6</accession>
<feature type="region of interest" description="Disordered" evidence="2">
    <location>
        <begin position="1"/>
        <end position="37"/>
    </location>
</feature>
<dbReference type="PROSITE" id="PS00517">
    <property type="entry name" value="RNASE_3_1"/>
    <property type="match status" value="1"/>
</dbReference>
<dbReference type="Proteomes" id="UP000045706">
    <property type="component" value="Unassembled WGS sequence"/>
</dbReference>
<dbReference type="SMART" id="SM00535">
    <property type="entry name" value="RIBOc"/>
    <property type="match status" value="1"/>
</dbReference>
<feature type="compositionally biased region" description="Basic and acidic residues" evidence="2">
    <location>
        <begin position="106"/>
        <end position="120"/>
    </location>
</feature>
<dbReference type="EMBL" id="JAEMWZ010000431">
    <property type="protein sequence ID" value="KAG7118114.1"/>
    <property type="molecule type" value="Genomic_DNA"/>
</dbReference>
<dbReference type="SUPFAM" id="SSF54768">
    <property type="entry name" value="dsRNA-binding domain-like"/>
    <property type="match status" value="1"/>
</dbReference>
<dbReference type="AlphaFoldDB" id="A0A0G4LXG6"/>
<evidence type="ECO:0000259" key="3">
    <source>
        <dbReference type="PROSITE" id="PS50142"/>
    </source>
</evidence>
<feature type="region of interest" description="Disordered" evidence="2">
    <location>
        <begin position="97"/>
        <end position="133"/>
    </location>
</feature>
<dbReference type="GO" id="GO:0003723">
    <property type="term" value="F:RNA binding"/>
    <property type="evidence" value="ECO:0007669"/>
    <property type="project" value="UniProtKB-KW"/>
</dbReference>
<dbReference type="GO" id="GO:0006364">
    <property type="term" value="P:rRNA processing"/>
    <property type="evidence" value="ECO:0007669"/>
    <property type="project" value="TreeGrafter"/>
</dbReference>
<dbReference type="GO" id="GO:0004525">
    <property type="term" value="F:ribonuclease III activity"/>
    <property type="evidence" value="ECO:0007669"/>
    <property type="project" value="InterPro"/>
</dbReference>
<dbReference type="STRING" id="100787.A0A0G4LXG6"/>
<evidence type="ECO:0000313" key="7">
    <source>
        <dbReference type="Proteomes" id="UP000044602"/>
    </source>
</evidence>
<dbReference type="InterPro" id="IPR036389">
    <property type="entry name" value="RNase_III_sf"/>
</dbReference>
<evidence type="ECO:0000313" key="4">
    <source>
        <dbReference type="EMBL" id="CRK20717.1"/>
    </source>
</evidence>
<keyword evidence="7" id="KW-1185">Reference proteome</keyword>
<gene>
    <name evidence="5" type="ORF">BN1708_014635</name>
    <name evidence="4" type="ORF">BN1723_002684</name>
    <name evidence="6" type="ORF">HYQ45_015615</name>
</gene>
<evidence type="ECO:0000256" key="1">
    <source>
        <dbReference type="ARBA" id="ARBA00022884"/>
    </source>
</evidence>
<feature type="domain" description="RNase III" evidence="3">
    <location>
        <begin position="160"/>
        <end position="271"/>
    </location>
</feature>
<evidence type="ECO:0000256" key="2">
    <source>
        <dbReference type="SAM" id="MobiDB-lite"/>
    </source>
</evidence>
<dbReference type="EMBL" id="CVQI01011113">
    <property type="protein sequence ID" value="CRK20717.1"/>
    <property type="molecule type" value="Genomic_DNA"/>
</dbReference>
<evidence type="ECO:0000313" key="5">
    <source>
        <dbReference type="EMBL" id="CRK26674.1"/>
    </source>
</evidence>
<name>A0A0G4LXG6_VERLO</name>
<dbReference type="GO" id="GO:0005654">
    <property type="term" value="C:nucleoplasm"/>
    <property type="evidence" value="ECO:0007669"/>
    <property type="project" value="TreeGrafter"/>
</dbReference>
<dbReference type="CDD" id="cd00593">
    <property type="entry name" value="RIBOc"/>
    <property type="match status" value="1"/>
</dbReference>
<evidence type="ECO:0000313" key="8">
    <source>
        <dbReference type="Proteomes" id="UP000045706"/>
    </source>
</evidence>